<keyword evidence="1" id="KW-1185">Reference proteome</keyword>
<dbReference type="WBParaSite" id="PDA_v2.g6547.t1">
    <property type="protein sequence ID" value="PDA_v2.g6547.t1"/>
    <property type="gene ID" value="PDA_v2.g6547"/>
</dbReference>
<dbReference type="Gene3D" id="1.10.1410.10">
    <property type="match status" value="1"/>
</dbReference>
<protein>
    <submittedName>
        <fullName evidence="2">Uncharacterized protein</fullName>
    </submittedName>
</protein>
<reference evidence="2" key="1">
    <citation type="submission" date="2022-11" db="UniProtKB">
        <authorList>
            <consortium name="WormBaseParasite"/>
        </authorList>
    </citation>
    <scope>IDENTIFICATION</scope>
</reference>
<organism evidence="1 2">
    <name type="scientific">Panagrolaimus davidi</name>
    <dbReference type="NCBI Taxonomy" id="227884"/>
    <lineage>
        <taxon>Eukaryota</taxon>
        <taxon>Metazoa</taxon>
        <taxon>Ecdysozoa</taxon>
        <taxon>Nematoda</taxon>
        <taxon>Chromadorea</taxon>
        <taxon>Rhabditida</taxon>
        <taxon>Tylenchina</taxon>
        <taxon>Panagrolaimomorpha</taxon>
        <taxon>Panagrolaimoidea</taxon>
        <taxon>Panagrolaimidae</taxon>
        <taxon>Panagrolaimus</taxon>
    </lineage>
</organism>
<dbReference type="Proteomes" id="UP000887578">
    <property type="component" value="Unplaced"/>
</dbReference>
<accession>A0A914QRL5</accession>
<evidence type="ECO:0000313" key="2">
    <source>
        <dbReference type="WBParaSite" id="PDA_v2.g6547.t1"/>
    </source>
</evidence>
<name>A0A914QRL5_9BILA</name>
<evidence type="ECO:0000313" key="1">
    <source>
        <dbReference type="Proteomes" id="UP000887578"/>
    </source>
</evidence>
<dbReference type="AlphaFoldDB" id="A0A914QRL5"/>
<sequence>MSEIWLNDDENDDDAFELPELMDFVPEKTDSDQTKLSALEERLQTNSPLNSRSSPAIDERIFSKIIIEIATIINEVIPNSVIKGIGPAFHECGSFINFSINENTKEIQSVWFFFGLAIFICDEKGNENASINELLLQLWIKKIQLKLHESGIAQHSDIVIKTNSFKLVFEHKNIPAKITLLFNASEALKRSQLIRLYTRLCPNMIKIGYLYNNLILTNPELHEFTNASLCYLIIHFLQQTERIGILHPSLIQSSSDLKINESISNPSPKISTDSVAFLCYGFAKFYAAFNFEIFIIDIGKKELCFWTETDQSKKDAVGIRCSFSGKNLGKSISLKCLEKFVQKMKEIVAAFENGKEAEAFPADIEEFAKKPLPPKPKK</sequence>
<proteinExistence type="predicted"/>
<dbReference type="SUPFAM" id="SSF81631">
    <property type="entry name" value="PAP/OAS1 substrate-binding domain"/>
    <property type="match status" value="1"/>
</dbReference>